<proteinExistence type="predicted"/>
<sequence length="116" mass="12841">MAKSPTPIETFLAPLAKLALKHPEVEAEVIWADGAAWEPQSGTDALLEAEEIPFYAEGLLLEGFQMHYQILAEPDDLKSPAHVRLFFWQDDPPPLPDPEPDLALIASAGWVSRKQP</sequence>
<dbReference type="Proteomes" id="UP001595547">
    <property type="component" value="Unassembled WGS sequence"/>
</dbReference>
<reference evidence="2" key="1">
    <citation type="journal article" date="2019" name="Int. J. Syst. Evol. Microbiol.">
        <title>The Global Catalogue of Microorganisms (GCM) 10K type strain sequencing project: providing services to taxonomists for standard genome sequencing and annotation.</title>
        <authorList>
            <consortium name="The Broad Institute Genomics Platform"/>
            <consortium name="The Broad Institute Genome Sequencing Center for Infectious Disease"/>
            <person name="Wu L."/>
            <person name="Ma J."/>
        </authorList>
    </citation>
    <scope>NUCLEOTIDE SEQUENCE [LARGE SCALE GENOMIC DNA]</scope>
    <source>
        <strain evidence="2">KCTC 52039</strain>
    </source>
</reference>
<accession>A0ABV7J8N6</accession>
<dbReference type="RefSeq" id="WP_380074796.1">
    <property type="nucleotide sequence ID" value="NZ_JBHRTO010000002.1"/>
</dbReference>
<keyword evidence="2" id="KW-1185">Reference proteome</keyword>
<comment type="caution">
    <text evidence="1">The sequence shown here is derived from an EMBL/GenBank/DDBJ whole genome shotgun (WGS) entry which is preliminary data.</text>
</comment>
<name>A0ABV7J8N6_9RHOB</name>
<protein>
    <submittedName>
        <fullName evidence="1">Uncharacterized protein</fullName>
    </submittedName>
</protein>
<evidence type="ECO:0000313" key="1">
    <source>
        <dbReference type="EMBL" id="MFC3183142.1"/>
    </source>
</evidence>
<gene>
    <name evidence="1" type="ORF">ACFOGH_19235</name>
</gene>
<evidence type="ECO:0000313" key="2">
    <source>
        <dbReference type="Proteomes" id="UP001595547"/>
    </source>
</evidence>
<dbReference type="EMBL" id="JBHRTO010000002">
    <property type="protein sequence ID" value="MFC3183142.1"/>
    <property type="molecule type" value="Genomic_DNA"/>
</dbReference>
<organism evidence="1 2">
    <name type="scientific">Cypionkella sinensis</name>
    <dbReference type="NCBI Taxonomy" id="1756043"/>
    <lineage>
        <taxon>Bacteria</taxon>
        <taxon>Pseudomonadati</taxon>
        <taxon>Pseudomonadota</taxon>
        <taxon>Alphaproteobacteria</taxon>
        <taxon>Rhodobacterales</taxon>
        <taxon>Paracoccaceae</taxon>
        <taxon>Cypionkella</taxon>
    </lineage>
</organism>